<evidence type="ECO:0000313" key="2">
    <source>
        <dbReference type="EMBL" id="KAK3933657.1"/>
    </source>
</evidence>
<dbReference type="AlphaFoldDB" id="A0AAN6MXD5"/>
<evidence type="ECO:0000313" key="3">
    <source>
        <dbReference type="Proteomes" id="UP001303473"/>
    </source>
</evidence>
<reference evidence="3" key="1">
    <citation type="journal article" date="2023" name="Mol. Phylogenet. Evol.">
        <title>Genome-scale phylogeny and comparative genomics of the fungal order Sordariales.</title>
        <authorList>
            <person name="Hensen N."/>
            <person name="Bonometti L."/>
            <person name="Westerberg I."/>
            <person name="Brannstrom I.O."/>
            <person name="Guillou S."/>
            <person name="Cros-Aarteil S."/>
            <person name="Calhoun S."/>
            <person name="Haridas S."/>
            <person name="Kuo A."/>
            <person name="Mondo S."/>
            <person name="Pangilinan J."/>
            <person name="Riley R."/>
            <person name="LaButti K."/>
            <person name="Andreopoulos B."/>
            <person name="Lipzen A."/>
            <person name="Chen C."/>
            <person name="Yan M."/>
            <person name="Daum C."/>
            <person name="Ng V."/>
            <person name="Clum A."/>
            <person name="Steindorff A."/>
            <person name="Ohm R.A."/>
            <person name="Martin F."/>
            <person name="Silar P."/>
            <person name="Natvig D.O."/>
            <person name="Lalanne C."/>
            <person name="Gautier V."/>
            <person name="Ament-Velasquez S.L."/>
            <person name="Kruys A."/>
            <person name="Hutchinson M.I."/>
            <person name="Powell A.J."/>
            <person name="Barry K."/>
            <person name="Miller A.N."/>
            <person name="Grigoriev I.V."/>
            <person name="Debuchy R."/>
            <person name="Gladieux P."/>
            <person name="Hiltunen Thoren M."/>
            <person name="Johannesson H."/>
        </authorList>
    </citation>
    <scope>NUCLEOTIDE SEQUENCE [LARGE SCALE GENOMIC DNA]</scope>
    <source>
        <strain evidence="3">CBS 340.73</strain>
    </source>
</reference>
<evidence type="ECO:0000256" key="1">
    <source>
        <dbReference type="SAM" id="MobiDB-lite"/>
    </source>
</evidence>
<proteinExistence type="predicted"/>
<accession>A0AAN6MXD5</accession>
<feature type="region of interest" description="Disordered" evidence="1">
    <location>
        <begin position="347"/>
        <end position="382"/>
    </location>
</feature>
<organism evidence="2 3">
    <name type="scientific">Diplogelasinospora grovesii</name>
    <dbReference type="NCBI Taxonomy" id="303347"/>
    <lineage>
        <taxon>Eukaryota</taxon>
        <taxon>Fungi</taxon>
        <taxon>Dikarya</taxon>
        <taxon>Ascomycota</taxon>
        <taxon>Pezizomycotina</taxon>
        <taxon>Sordariomycetes</taxon>
        <taxon>Sordariomycetidae</taxon>
        <taxon>Sordariales</taxon>
        <taxon>Diplogelasinosporaceae</taxon>
        <taxon>Diplogelasinospora</taxon>
    </lineage>
</organism>
<dbReference type="EMBL" id="MU854097">
    <property type="protein sequence ID" value="KAK3933657.1"/>
    <property type="molecule type" value="Genomic_DNA"/>
</dbReference>
<name>A0AAN6MXD5_9PEZI</name>
<comment type="caution">
    <text evidence="2">The sequence shown here is derived from an EMBL/GenBank/DDBJ whole genome shotgun (WGS) entry which is preliminary data.</text>
</comment>
<protein>
    <submittedName>
        <fullName evidence="2">Uncharacterized protein</fullName>
    </submittedName>
</protein>
<dbReference type="Proteomes" id="UP001303473">
    <property type="component" value="Unassembled WGS sequence"/>
</dbReference>
<feature type="compositionally biased region" description="Polar residues" evidence="1">
    <location>
        <begin position="360"/>
        <end position="372"/>
    </location>
</feature>
<gene>
    <name evidence="2" type="ORF">QBC46DRAFT_401541</name>
</gene>
<sequence length="428" mass="48752">MGVPWDIDTTPLSQLATWAHDTWTNSGKDDGAAASRASSPVATEQEVFDYINRRMLRQYTAMKHRSPAPTLHLAAELIIATRRYLEDTHLRMHNLDLYHEVGYHSWAANALDKWAGPIQGRLDTVGLCSDRLARKEGERPGNVPWYQPAPPLDPLPKRWEDLHVLRDELNTLSTHLATPEQPLLPQLAEIERMACTGHMWAPKMVDVYSSVESRSPNGFIKILDKSGYTADLFVCANADFRNDLGNRISSSTQIQWLRYRLPEGRYQVAPEIHSVAMPKEAWHTVARVAAVLRPHPRRQANIKDILDKLRWRSDGPWLEKEMEAFFQKVGMDPAGLLADDARRVRLLDGQTDPDPRSRESTPSLRSFHSESGSPGGPAPAALWQIEKETEEERASAKAREWQEQRRVDVDSHVFSLEGSRLDFREYYI</sequence>
<keyword evidence="3" id="KW-1185">Reference proteome</keyword>